<reference evidence="6" key="1">
    <citation type="submission" date="2013-09" db="EMBL/GenBank/DDBJ databases">
        <title>Corchorus olitorius genome sequencing.</title>
        <authorList>
            <person name="Alam M."/>
            <person name="Haque M.S."/>
            <person name="Islam M.S."/>
            <person name="Emdad E.M."/>
            <person name="Islam M.M."/>
            <person name="Ahmed B."/>
            <person name="Halim A."/>
            <person name="Hossen Q.M.M."/>
            <person name="Hossain M.Z."/>
            <person name="Ahmed R."/>
            <person name="Khan M.M."/>
            <person name="Islam R."/>
            <person name="Rashid M.M."/>
            <person name="Khan S.A."/>
            <person name="Rahman M.S."/>
            <person name="Alam M."/>
            <person name="Yahiya A.S."/>
            <person name="Khan M.S."/>
            <person name="Azam M.S."/>
            <person name="Haque T."/>
            <person name="Lashkar M.Z.H."/>
            <person name="Akhand A.I."/>
            <person name="Morshed G."/>
            <person name="Roy S."/>
            <person name="Uddin K.S."/>
            <person name="Rabeya T."/>
            <person name="Hossain A.S."/>
            <person name="Chowdhury A."/>
            <person name="Snigdha A.R."/>
            <person name="Mortoza M.S."/>
            <person name="Matin S.A."/>
            <person name="Hoque S.M.E."/>
            <person name="Islam M.K."/>
            <person name="Roy D.K."/>
            <person name="Haider R."/>
            <person name="Moosa M.M."/>
            <person name="Elias S.M."/>
            <person name="Hasan A.M."/>
            <person name="Jahan S."/>
            <person name="Shafiuddin M."/>
            <person name="Mahmood N."/>
            <person name="Shommy N.S."/>
        </authorList>
    </citation>
    <scope>NUCLEOTIDE SEQUENCE [LARGE SCALE GENOMIC DNA]</scope>
    <source>
        <strain evidence="6">cv. O-4</strain>
    </source>
</reference>
<dbReference type="Pfam" id="PF05970">
    <property type="entry name" value="PIF1"/>
    <property type="match status" value="1"/>
</dbReference>
<name>A0A1R3I1D7_9ROSI</name>
<dbReference type="InterPro" id="IPR010285">
    <property type="entry name" value="DNA_helicase_pif1-like_DEAD"/>
</dbReference>
<proteinExistence type="inferred from homology"/>
<dbReference type="GO" id="GO:0006310">
    <property type="term" value="P:DNA recombination"/>
    <property type="evidence" value="ECO:0007669"/>
    <property type="project" value="UniProtKB-KW"/>
</dbReference>
<dbReference type="EC" id="5.6.2.3" evidence="1"/>
<keyword evidence="1" id="KW-0227">DNA damage</keyword>
<evidence type="ECO:0000259" key="4">
    <source>
        <dbReference type="Pfam" id="PF14214"/>
    </source>
</evidence>
<dbReference type="Gene3D" id="3.40.50.300">
    <property type="entry name" value="P-loop containing nucleotide triphosphate hydrolases"/>
    <property type="match status" value="1"/>
</dbReference>
<dbReference type="Pfam" id="PF14214">
    <property type="entry name" value="Helitron_like_N"/>
    <property type="match status" value="1"/>
</dbReference>
<comment type="cofactor">
    <cofactor evidence="1">
        <name>Mg(2+)</name>
        <dbReference type="ChEBI" id="CHEBI:18420"/>
    </cofactor>
</comment>
<dbReference type="GO" id="GO:0005524">
    <property type="term" value="F:ATP binding"/>
    <property type="evidence" value="ECO:0007669"/>
    <property type="project" value="UniProtKB-KW"/>
</dbReference>
<keyword evidence="1 5" id="KW-0347">Helicase</keyword>
<protein>
    <recommendedName>
        <fullName evidence="1">ATP-dependent DNA helicase</fullName>
        <ecNumber evidence="1">5.6.2.3</ecNumber>
    </recommendedName>
</protein>
<dbReference type="EMBL" id="AWUE01019092">
    <property type="protein sequence ID" value="OMO76359.1"/>
    <property type="molecule type" value="Genomic_DNA"/>
</dbReference>
<gene>
    <name evidence="5" type="ORF">COLO4_25590</name>
</gene>
<dbReference type="SUPFAM" id="SSF52540">
    <property type="entry name" value="P-loop containing nucleoside triphosphate hydrolases"/>
    <property type="match status" value="2"/>
</dbReference>
<keyword evidence="1" id="KW-0233">DNA recombination</keyword>
<comment type="caution">
    <text evidence="5">The sequence shown here is derived from an EMBL/GenBank/DDBJ whole genome shotgun (WGS) entry which is preliminary data.</text>
</comment>
<evidence type="ECO:0000259" key="3">
    <source>
        <dbReference type="Pfam" id="PF05970"/>
    </source>
</evidence>
<evidence type="ECO:0000313" key="5">
    <source>
        <dbReference type="EMBL" id="OMO76359.1"/>
    </source>
</evidence>
<keyword evidence="1" id="KW-0547">Nucleotide-binding</keyword>
<feature type="compositionally biased region" description="Polar residues" evidence="2">
    <location>
        <begin position="195"/>
        <end position="204"/>
    </location>
</feature>
<feature type="domain" description="Helitron helicase-like" evidence="4">
    <location>
        <begin position="478"/>
        <end position="661"/>
    </location>
</feature>
<dbReference type="PANTHER" id="PTHR10492">
    <property type="match status" value="1"/>
</dbReference>
<keyword evidence="6" id="KW-1185">Reference proteome</keyword>
<dbReference type="GO" id="GO:0000723">
    <property type="term" value="P:telomere maintenance"/>
    <property type="evidence" value="ECO:0007669"/>
    <property type="project" value="InterPro"/>
</dbReference>
<sequence>MIVTNIVLFGLPSSLGSLDDLMSDCLLVDVPIGECTGRFVDCLVRHAPTNTLAPASPYRLDDQLALEASLACHIHPPPVISSIHVPVGAGPTCATDVATVRDCLFDVPIHMSCSPFASPVSTDSYEPVLIATRHARCMPSSGVMSSPASRKRSHSSGLSRSSKRMRRFQAMDMVEPPPGHADARLHAGQPMPSLLPSSGHSESALSPAPLPGSTTLHQANHIRTFFYADYFGPPDVVCHFCGASMWMQEGVGKHPGTRYPVFSLCCKQGMIALPSRRPTPLLLDSLLDPNGGPLSRSFRDNIRLYNSLFQFTSLGGQIDSSVNTGHGPYIFRLNNQTYHRIWPLLPGQGKRPQFAQLCIYDCANEVSNRVYSVTGRRSADGVNELIVEGLLMMLDSLNEVAKLSRTAKERIDSDGSKAVHIRLINSRGSDPRTYSLPTSTQYPLLFPYGEDGFTPHIRYVDSPVKEVVVRRTMSMRKYYAYYLQQRNRHGETLLRGGRLFQQFCVDALSSVQEGELLWLKNHQTEICADMYTNVRDLIHRGDVDASAVGKRIILPAIFTGSPRYLYQKYQDAMAICRAYGYPQLFITFTCNGNWPELKDALAFYPSLRAEDRPDLVARVFHIKLRIFLDYLIKRGHFGPALAVTYTVEFQKRGLPHAHILLWLQSSAGFNTPTNIDKFVSAEIPDKNVDPIGYEAVTSFMMHGPCGSVNPRAPCMEKQKCDKYFPKPFCQQTSIDKLGYPTYRRRDTGAICVKNGVVLDNTYVVPHNVDLLGPDRSKVVIETNRSTPNDGNAPPTDTLNEIKMFLDCRYLCAYEACWRLFSFDIHFRQPAVLRLLVHLPNRQQVYFDRGDYPSAVISRPGVDKTMFTEWLVANREYENARQLLYADFPSHFVWHSDIKKWEPRRKGKCIGRVIQINAVAGELYCLRLLLNVVRGPKRFEDIRTVNGVLYDTFQAACKVYGLIGNDKEWNDAMAEAAPVGSSYKLRQLFVMILVFCEVTNPLRFFDKHWRLMADDIEHGFRRAARDLALTISDDRLRGCVLSYIDDALHRYGTSLREKNLPLPPSDLLSNQQDRLILEEISYDHDEMKTDHSQLKAVLADTRLNGHIALVVASSGIASLLLPGGRTTHSRFKIPLSVGQWSTCEMKRGTQLARLMEQTTLIVWDEAPMMHHHCIEALDRSLRDIRGAVDLRLKDLPFGGITVVFGGDLRQILPVIPGASRADVVCYTICNSPLWKHFQVLHLTVNMRLLRPGYSTFSADELSIFSRWLIDVGDGKVPSVLENDDNEGDLIEILDDLLIKFSGDPLQAIIREIFPNFVTSFSDQTYLKQRAIITPFNAMVDTINQCMLDLIPGLSVDYYSKDRVGGSSSVASGEASPYPIEFLNSITFPGVPAHYLSLKLGSDLCILLAKLAFPPADLA</sequence>
<dbReference type="PANTHER" id="PTHR10492:SF90">
    <property type="entry name" value="ATP-DEPENDENT DNA HELICASE"/>
    <property type="match status" value="1"/>
</dbReference>
<evidence type="ECO:0000313" key="6">
    <source>
        <dbReference type="Proteomes" id="UP000187203"/>
    </source>
</evidence>
<dbReference type="GO" id="GO:0006281">
    <property type="term" value="P:DNA repair"/>
    <property type="evidence" value="ECO:0007669"/>
    <property type="project" value="UniProtKB-KW"/>
</dbReference>
<organism evidence="5 6">
    <name type="scientific">Corchorus olitorius</name>
    <dbReference type="NCBI Taxonomy" id="93759"/>
    <lineage>
        <taxon>Eukaryota</taxon>
        <taxon>Viridiplantae</taxon>
        <taxon>Streptophyta</taxon>
        <taxon>Embryophyta</taxon>
        <taxon>Tracheophyta</taxon>
        <taxon>Spermatophyta</taxon>
        <taxon>Magnoliopsida</taxon>
        <taxon>eudicotyledons</taxon>
        <taxon>Gunneridae</taxon>
        <taxon>Pentapetalae</taxon>
        <taxon>rosids</taxon>
        <taxon>malvids</taxon>
        <taxon>Malvales</taxon>
        <taxon>Malvaceae</taxon>
        <taxon>Grewioideae</taxon>
        <taxon>Apeibeae</taxon>
        <taxon>Corchorus</taxon>
    </lineage>
</organism>
<evidence type="ECO:0000256" key="1">
    <source>
        <dbReference type="RuleBase" id="RU363044"/>
    </source>
</evidence>
<accession>A0A1R3I1D7</accession>
<comment type="catalytic activity">
    <reaction evidence="1">
        <text>ATP + H2O = ADP + phosphate + H(+)</text>
        <dbReference type="Rhea" id="RHEA:13065"/>
        <dbReference type="ChEBI" id="CHEBI:15377"/>
        <dbReference type="ChEBI" id="CHEBI:15378"/>
        <dbReference type="ChEBI" id="CHEBI:30616"/>
        <dbReference type="ChEBI" id="CHEBI:43474"/>
        <dbReference type="ChEBI" id="CHEBI:456216"/>
        <dbReference type="EC" id="5.6.2.3"/>
    </reaction>
</comment>
<keyword evidence="1" id="KW-0378">Hydrolase</keyword>
<dbReference type="STRING" id="93759.A0A1R3I1D7"/>
<dbReference type="InterPro" id="IPR027417">
    <property type="entry name" value="P-loop_NTPase"/>
</dbReference>
<dbReference type="GO" id="GO:0016887">
    <property type="term" value="F:ATP hydrolysis activity"/>
    <property type="evidence" value="ECO:0007669"/>
    <property type="project" value="RHEA"/>
</dbReference>
<evidence type="ECO:0000256" key="2">
    <source>
        <dbReference type="SAM" id="MobiDB-lite"/>
    </source>
</evidence>
<feature type="region of interest" description="Disordered" evidence="2">
    <location>
        <begin position="139"/>
        <end position="212"/>
    </location>
</feature>
<dbReference type="GO" id="GO:0043139">
    <property type="term" value="F:5'-3' DNA helicase activity"/>
    <property type="evidence" value="ECO:0007669"/>
    <property type="project" value="UniProtKB-EC"/>
</dbReference>
<dbReference type="OrthoDB" id="1928976at2759"/>
<dbReference type="InterPro" id="IPR025476">
    <property type="entry name" value="Helitron_helicase-like"/>
</dbReference>
<comment type="similarity">
    <text evidence="1">Belongs to the helicase family.</text>
</comment>
<keyword evidence="1" id="KW-0067">ATP-binding</keyword>
<dbReference type="Proteomes" id="UP000187203">
    <property type="component" value="Unassembled WGS sequence"/>
</dbReference>
<keyword evidence="1" id="KW-0234">DNA repair</keyword>
<feature type="domain" description="DNA helicase Pif1-like DEAD-box helicase" evidence="3">
    <location>
        <begin position="1093"/>
        <end position="1277"/>
    </location>
</feature>